<dbReference type="Gene3D" id="6.10.140.2220">
    <property type="match status" value="1"/>
</dbReference>
<dbReference type="AlphaFoldDB" id="A0A369JYX3"/>
<dbReference type="PROSITE" id="PS50865">
    <property type="entry name" value="ZF_MYND_2"/>
    <property type="match status" value="1"/>
</dbReference>
<feature type="transmembrane region" description="Helical" evidence="6">
    <location>
        <begin position="7"/>
        <end position="25"/>
    </location>
</feature>
<keyword evidence="2 4" id="KW-0863">Zinc-finger</keyword>
<dbReference type="PROSITE" id="PS01360">
    <property type="entry name" value="ZF_MYND_1"/>
    <property type="match status" value="1"/>
</dbReference>
<evidence type="ECO:0000256" key="2">
    <source>
        <dbReference type="ARBA" id="ARBA00022771"/>
    </source>
</evidence>
<evidence type="ECO:0000313" key="9">
    <source>
        <dbReference type="Proteomes" id="UP000076154"/>
    </source>
</evidence>
<dbReference type="Pfam" id="PF01753">
    <property type="entry name" value="zf-MYND"/>
    <property type="match status" value="1"/>
</dbReference>
<keyword evidence="6" id="KW-1133">Transmembrane helix</keyword>
<accession>A0A369JYX3</accession>
<feature type="domain" description="MYND-type" evidence="7">
    <location>
        <begin position="57"/>
        <end position="98"/>
    </location>
</feature>
<dbReference type="EMBL" id="LUEZ02000046">
    <property type="protein sequence ID" value="RDB23906.1"/>
    <property type="molecule type" value="Genomic_DNA"/>
</dbReference>
<organism evidence="8 9">
    <name type="scientific">Hypsizygus marmoreus</name>
    <name type="common">White beech mushroom</name>
    <name type="synonym">Agaricus marmoreus</name>
    <dbReference type="NCBI Taxonomy" id="39966"/>
    <lineage>
        <taxon>Eukaryota</taxon>
        <taxon>Fungi</taxon>
        <taxon>Dikarya</taxon>
        <taxon>Basidiomycota</taxon>
        <taxon>Agaricomycotina</taxon>
        <taxon>Agaricomycetes</taxon>
        <taxon>Agaricomycetidae</taxon>
        <taxon>Agaricales</taxon>
        <taxon>Tricholomatineae</taxon>
        <taxon>Lyophyllaceae</taxon>
        <taxon>Hypsizygus</taxon>
    </lineage>
</organism>
<protein>
    <recommendedName>
        <fullName evidence="7">MYND-type domain-containing protein</fullName>
    </recommendedName>
</protein>
<evidence type="ECO:0000313" key="8">
    <source>
        <dbReference type="EMBL" id="RDB23906.1"/>
    </source>
</evidence>
<evidence type="ECO:0000256" key="3">
    <source>
        <dbReference type="ARBA" id="ARBA00022833"/>
    </source>
</evidence>
<keyword evidence="6" id="KW-0812">Transmembrane</keyword>
<comment type="caution">
    <text evidence="8">The sequence shown here is derived from an EMBL/GenBank/DDBJ whole genome shotgun (WGS) entry which is preliminary data.</text>
</comment>
<dbReference type="OrthoDB" id="3007465at2759"/>
<gene>
    <name evidence="8" type="ORF">Hypma_009006</name>
</gene>
<keyword evidence="6" id="KW-0472">Membrane</keyword>
<keyword evidence="1" id="KW-0479">Metal-binding</keyword>
<evidence type="ECO:0000256" key="1">
    <source>
        <dbReference type="ARBA" id="ARBA00022723"/>
    </source>
</evidence>
<dbReference type="InterPro" id="IPR002893">
    <property type="entry name" value="Znf_MYND"/>
</dbReference>
<dbReference type="GO" id="GO:0008270">
    <property type="term" value="F:zinc ion binding"/>
    <property type="evidence" value="ECO:0007669"/>
    <property type="project" value="UniProtKB-KW"/>
</dbReference>
<dbReference type="SUPFAM" id="SSF144232">
    <property type="entry name" value="HIT/MYND zinc finger-like"/>
    <property type="match status" value="1"/>
</dbReference>
<keyword evidence="3" id="KW-0862">Zinc</keyword>
<sequence length="281" mass="31869">MALIYTWIFAAAFSAIFYIVFKYSIANSSQTSPPDSMPDQDLKSEPGTRLPQPEAFCDVCLKEPKEEGKLLRCSVCKNQFYCSTACQNKDWSKHKHNCSVLPAEGLIPAKIEHKDELHAEVERVAAMLKAWMVADNKYETENADKDKIGSLRLTETTAIRDLEIPEVFSYTRLPPQHDKFPFRTPLTLATRLFYIDLVASLSARTLLHFESRLAQVHLPSQVPRIYGPKVVARPGDLSPGEYQTLGHLYIAVLFDQKLRVDFERWAALAGAIKKLWNAPRV</sequence>
<keyword evidence="9" id="KW-1185">Reference proteome</keyword>
<evidence type="ECO:0000259" key="7">
    <source>
        <dbReference type="PROSITE" id="PS50865"/>
    </source>
</evidence>
<evidence type="ECO:0000256" key="5">
    <source>
        <dbReference type="SAM" id="MobiDB-lite"/>
    </source>
</evidence>
<proteinExistence type="predicted"/>
<reference evidence="8" key="1">
    <citation type="submission" date="2018-04" db="EMBL/GenBank/DDBJ databases">
        <title>Whole genome sequencing of Hypsizygus marmoreus.</title>
        <authorList>
            <person name="Choi I.-G."/>
            <person name="Min B."/>
            <person name="Kim J.-G."/>
            <person name="Kim S."/>
            <person name="Oh Y.-L."/>
            <person name="Kong W.-S."/>
            <person name="Park H."/>
            <person name="Jeong J."/>
            <person name="Song E.-S."/>
        </authorList>
    </citation>
    <scope>NUCLEOTIDE SEQUENCE [LARGE SCALE GENOMIC DNA]</scope>
    <source>
        <strain evidence="8">51987-8</strain>
    </source>
</reference>
<dbReference type="STRING" id="39966.A0A369JYX3"/>
<evidence type="ECO:0000256" key="6">
    <source>
        <dbReference type="SAM" id="Phobius"/>
    </source>
</evidence>
<evidence type="ECO:0000256" key="4">
    <source>
        <dbReference type="PROSITE-ProRule" id="PRU00134"/>
    </source>
</evidence>
<dbReference type="InParanoid" id="A0A369JYX3"/>
<name>A0A369JYX3_HYPMA</name>
<feature type="region of interest" description="Disordered" evidence="5">
    <location>
        <begin position="28"/>
        <end position="50"/>
    </location>
</feature>
<dbReference type="Proteomes" id="UP000076154">
    <property type="component" value="Unassembled WGS sequence"/>
</dbReference>